<reference evidence="1 2" key="1">
    <citation type="submission" date="2020-08" db="EMBL/GenBank/DDBJ databases">
        <authorList>
            <person name="Koutsovoulos G."/>
            <person name="Danchin GJ E."/>
        </authorList>
    </citation>
    <scope>NUCLEOTIDE SEQUENCE [LARGE SCALE GENOMIC DNA]</scope>
</reference>
<evidence type="ECO:0000313" key="2">
    <source>
        <dbReference type="Proteomes" id="UP000580250"/>
    </source>
</evidence>
<protein>
    <submittedName>
        <fullName evidence="1">Uncharacterized protein</fullName>
    </submittedName>
</protein>
<evidence type="ECO:0000313" key="1">
    <source>
        <dbReference type="EMBL" id="CAD2152450.1"/>
    </source>
</evidence>
<dbReference type="EMBL" id="CAJEWN010000050">
    <property type="protein sequence ID" value="CAD2152450.1"/>
    <property type="molecule type" value="Genomic_DNA"/>
</dbReference>
<accession>A0A6V7UBC2</accession>
<gene>
    <name evidence="1" type="ORF">MENT_LOCUS10765</name>
</gene>
<sequence length="144" mass="16804">MIGNQQENSACGQKRNFNEEQAYLNEQNDEIDVEGGREMPQNVVLFETGKTNRGNLCLWHEGYCFTRNRGTNVINFRCEQRKCPASCKISMENWKESSKFIEGILGNSGHNHSQIIQKNWQKKEEKKFYKKLNKLQKESFAFSS</sequence>
<name>A0A6V7UBC2_MELEN</name>
<proteinExistence type="predicted"/>
<dbReference type="Proteomes" id="UP000580250">
    <property type="component" value="Unassembled WGS sequence"/>
</dbReference>
<organism evidence="1 2">
    <name type="scientific">Meloidogyne enterolobii</name>
    <name type="common">Root-knot nematode worm</name>
    <name type="synonym">Meloidogyne mayaguensis</name>
    <dbReference type="NCBI Taxonomy" id="390850"/>
    <lineage>
        <taxon>Eukaryota</taxon>
        <taxon>Metazoa</taxon>
        <taxon>Ecdysozoa</taxon>
        <taxon>Nematoda</taxon>
        <taxon>Chromadorea</taxon>
        <taxon>Rhabditida</taxon>
        <taxon>Tylenchina</taxon>
        <taxon>Tylenchomorpha</taxon>
        <taxon>Tylenchoidea</taxon>
        <taxon>Meloidogynidae</taxon>
        <taxon>Meloidogyninae</taxon>
        <taxon>Meloidogyne</taxon>
    </lineage>
</organism>
<dbReference type="AlphaFoldDB" id="A0A6V7UBC2"/>
<dbReference type="Gene3D" id="2.20.25.240">
    <property type="match status" value="1"/>
</dbReference>
<comment type="caution">
    <text evidence="1">The sequence shown here is derived from an EMBL/GenBank/DDBJ whole genome shotgun (WGS) entry which is preliminary data.</text>
</comment>